<keyword evidence="3" id="KW-1185">Reference proteome</keyword>
<feature type="domain" description="Transposase Tn5-like N-terminal" evidence="1">
    <location>
        <begin position="1"/>
        <end position="28"/>
    </location>
</feature>
<dbReference type="AlphaFoldDB" id="A0A6C2D443"/>
<accession>A0A6C2D443</accession>
<protein>
    <recommendedName>
        <fullName evidence="1">Transposase Tn5-like N-terminal domain-containing protein</fullName>
    </recommendedName>
</protein>
<dbReference type="InterPro" id="IPR038215">
    <property type="entry name" value="TN5-like_N_sf"/>
</dbReference>
<sequence length="134" mass="15015">MSWARDEFGTIALGDRRLNKRAVPMAQRARVWRGTRTPALATPGSAEPRTQAHLSADHDTAALRFPGRHLQGDKATGRLAPFKALAPPIPRSHRKILALGIGPGGDSFRFARRQITRPRFCCRYDLRQLRYSMA</sequence>
<name>A0A6C2D443_9RHOO</name>
<proteinExistence type="predicted"/>
<organism evidence="2 3">
    <name type="scientific">Zoogloea oleivorans</name>
    <dbReference type="NCBI Taxonomy" id="1552750"/>
    <lineage>
        <taxon>Bacteria</taxon>
        <taxon>Pseudomonadati</taxon>
        <taxon>Pseudomonadota</taxon>
        <taxon>Betaproteobacteria</taxon>
        <taxon>Rhodocyclales</taxon>
        <taxon>Zoogloeaceae</taxon>
        <taxon>Zoogloea</taxon>
    </lineage>
</organism>
<dbReference type="Gene3D" id="1.10.246.40">
    <property type="entry name" value="Tn5 transposase, domain 1"/>
    <property type="match status" value="1"/>
</dbReference>
<gene>
    <name evidence="2" type="ORF">ETQ85_03825</name>
</gene>
<dbReference type="OrthoDB" id="8617434at2"/>
<evidence type="ECO:0000313" key="3">
    <source>
        <dbReference type="Proteomes" id="UP000389128"/>
    </source>
</evidence>
<evidence type="ECO:0000313" key="2">
    <source>
        <dbReference type="EMBL" id="TYC61198.1"/>
    </source>
</evidence>
<reference evidence="2 3" key="1">
    <citation type="submission" date="2019-01" db="EMBL/GenBank/DDBJ databases">
        <title>Zoogloea oleivorans genome sequencing and assembly.</title>
        <authorList>
            <person name="Tancsics A."/>
            <person name="Farkas M."/>
            <person name="Kriszt B."/>
            <person name="Maroti G."/>
            <person name="Horvath B."/>
        </authorList>
    </citation>
    <scope>NUCLEOTIDE SEQUENCE [LARGE SCALE GENOMIC DNA]</scope>
    <source>
        <strain evidence="2 3">Buc</strain>
    </source>
</reference>
<dbReference type="Proteomes" id="UP000389128">
    <property type="component" value="Unassembled WGS sequence"/>
</dbReference>
<dbReference type="Pfam" id="PF14706">
    <property type="entry name" value="Tnp_DNA_bind"/>
    <property type="match status" value="1"/>
</dbReference>
<comment type="caution">
    <text evidence="2">The sequence shown here is derived from an EMBL/GenBank/DDBJ whole genome shotgun (WGS) entry which is preliminary data.</text>
</comment>
<dbReference type="EMBL" id="SDKK01000003">
    <property type="protein sequence ID" value="TYC61198.1"/>
    <property type="molecule type" value="Genomic_DNA"/>
</dbReference>
<evidence type="ECO:0000259" key="1">
    <source>
        <dbReference type="Pfam" id="PF14706"/>
    </source>
</evidence>
<dbReference type="InterPro" id="IPR014735">
    <property type="entry name" value="Transposase_Tn5-like_N"/>
</dbReference>